<evidence type="ECO:0000256" key="11">
    <source>
        <dbReference type="ARBA" id="ARBA00022840"/>
    </source>
</evidence>
<dbReference type="InterPro" id="IPR008207">
    <property type="entry name" value="Sig_transdc_His_kin_Hpt_dom"/>
</dbReference>
<dbReference type="Proteomes" id="UP000288178">
    <property type="component" value="Unassembled WGS sequence"/>
</dbReference>
<dbReference type="PROSITE" id="PS50109">
    <property type="entry name" value="HIS_KIN"/>
    <property type="match status" value="1"/>
</dbReference>
<dbReference type="FunFam" id="1.10.287.130:FF:000002">
    <property type="entry name" value="Two-component osmosensing histidine kinase"/>
    <property type="match status" value="1"/>
</dbReference>
<dbReference type="OrthoDB" id="8577169at2"/>
<keyword evidence="15 23" id="KW-0472">Membrane</keyword>
<keyword evidence="8" id="KW-0732">Signal</keyword>
<evidence type="ECO:0000256" key="14">
    <source>
        <dbReference type="ARBA" id="ARBA00023026"/>
    </source>
</evidence>
<feature type="modified residue" description="Phosphohistidine" evidence="20">
    <location>
        <position position="680"/>
    </location>
</feature>
<evidence type="ECO:0000256" key="3">
    <source>
        <dbReference type="ARBA" id="ARBA00012438"/>
    </source>
</evidence>
<sequence length="740" mass="79626">MTSRGEGPLARRWGLAAIGGVLALVLGAVVLVQGRQLALAQQALRSGDGYSVTSLFQLEVETLRLRDQWRTVLEAATPEALDSLRLRYEIWVSRIDLARAPSLQAMMAGEPDYAAAVSQLGSFVADTDRLLAADEAPDPAALQAAFEQFNGLVTPVHGLSLAAAHRLAQRADDGNRALQQQSRLGVALSVFLFALCAVFAGLAMRQMRQLQQRRLALEDLTERLREARGDAEAASEAKSAFLANMSHEIRTPFQGLLGMLSLLRESGLTPRQAEHLRVATESADHLLAILNDILDMSQLESGRLTLNPAPLDLRALLTQTDNLMRTQAAAKSLALYLDVAPDVPEWVVADATRLKQILFNLLSNAIKFCERGSVAMDVRVLSGPPERLAFVVTDTGVGMDAQTVQRLFRRFAPGDPTLQRRHGGAGLGLEISRNLARMMGGDITVHSVPGEGSRFCLDLPLQRHQAPLPAPPSALTPDQPLRTLEILVAEDHPVNRQYLASLLETLHHKAHFVPDGRQAVQAVQQRRFDLVLMDLHMPELDGIGATVAIRALPDRAAATVPIVALTADAFQETRERCLLAGMNDFLTKPVSPQGLATALRRLFGRVASDGPPAPAPTVAPLPSEAELIDPAAVAAALQGLSHERLATLITSFLDQGGQTVAHMRAAVRSGQPLELRVHAHAARGAALNLGLAALAQTAQALHEGAAHLPAHEVAHLVQRYESQLARTRQAARDAGLLSPA</sequence>
<keyword evidence="14" id="KW-0843">Virulence</keyword>
<feature type="coiled-coil region" evidence="22">
    <location>
        <begin position="207"/>
        <end position="237"/>
    </location>
</feature>
<feature type="domain" description="Response regulatory" evidence="25">
    <location>
        <begin position="485"/>
        <end position="603"/>
    </location>
</feature>
<dbReference type="InterPro" id="IPR003594">
    <property type="entry name" value="HATPase_dom"/>
</dbReference>
<dbReference type="SUPFAM" id="SSF47226">
    <property type="entry name" value="Histidine-containing phosphotransfer domain, HPT domain"/>
    <property type="match status" value="1"/>
</dbReference>
<keyword evidence="11" id="KW-0067">ATP-binding</keyword>
<comment type="subcellular location">
    <subcellularLocation>
        <location evidence="2">Cell membrane</location>
        <topology evidence="2">Multi-pass membrane protein</topology>
    </subcellularLocation>
</comment>
<evidence type="ECO:0000256" key="18">
    <source>
        <dbReference type="ARBA" id="ARBA00068150"/>
    </source>
</evidence>
<keyword evidence="10" id="KW-0418">Kinase</keyword>
<dbReference type="GO" id="GO:0000155">
    <property type="term" value="F:phosphorelay sensor kinase activity"/>
    <property type="evidence" value="ECO:0007669"/>
    <property type="project" value="InterPro"/>
</dbReference>
<dbReference type="InterPro" id="IPR004358">
    <property type="entry name" value="Sig_transdc_His_kin-like_C"/>
</dbReference>
<evidence type="ECO:0000256" key="6">
    <source>
        <dbReference type="ARBA" id="ARBA00022679"/>
    </source>
</evidence>
<evidence type="ECO:0000256" key="10">
    <source>
        <dbReference type="ARBA" id="ARBA00022777"/>
    </source>
</evidence>
<evidence type="ECO:0000256" key="17">
    <source>
        <dbReference type="ARBA" id="ARBA00064003"/>
    </source>
</evidence>
<evidence type="ECO:0000256" key="9">
    <source>
        <dbReference type="ARBA" id="ARBA00022741"/>
    </source>
</evidence>
<dbReference type="Gene3D" id="1.20.120.160">
    <property type="entry name" value="HPT domain"/>
    <property type="match status" value="1"/>
</dbReference>
<dbReference type="RefSeq" id="WP_128196776.1">
    <property type="nucleotide sequence ID" value="NZ_SACT01000001.1"/>
</dbReference>
<dbReference type="InterPro" id="IPR003661">
    <property type="entry name" value="HisK_dim/P_dom"/>
</dbReference>
<evidence type="ECO:0000256" key="15">
    <source>
        <dbReference type="ARBA" id="ARBA00023136"/>
    </source>
</evidence>
<name>A0A3S2TPT7_9BURK</name>
<dbReference type="PANTHER" id="PTHR45339">
    <property type="entry name" value="HYBRID SIGNAL TRANSDUCTION HISTIDINE KINASE J"/>
    <property type="match status" value="1"/>
</dbReference>
<keyword evidence="22" id="KW-0175">Coiled coil</keyword>
<dbReference type="SUPFAM" id="SSF55874">
    <property type="entry name" value="ATPase domain of HSP90 chaperone/DNA topoisomerase II/histidine kinase"/>
    <property type="match status" value="1"/>
</dbReference>
<dbReference type="InterPro" id="IPR036641">
    <property type="entry name" value="HPT_dom_sf"/>
</dbReference>
<dbReference type="FunFam" id="3.30.565.10:FF:000010">
    <property type="entry name" value="Sensor histidine kinase RcsC"/>
    <property type="match status" value="1"/>
</dbReference>
<proteinExistence type="predicted"/>
<dbReference type="CDD" id="cd17546">
    <property type="entry name" value="REC_hyHK_CKI1_RcsC-like"/>
    <property type="match status" value="1"/>
</dbReference>
<evidence type="ECO:0000256" key="23">
    <source>
        <dbReference type="SAM" id="Phobius"/>
    </source>
</evidence>
<dbReference type="Pfam" id="PF00512">
    <property type="entry name" value="HisKA"/>
    <property type="match status" value="1"/>
</dbReference>
<dbReference type="SUPFAM" id="SSF47384">
    <property type="entry name" value="Homodimeric domain of signal transducing histidine kinase"/>
    <property type="match status" value="1"/>
</dbReference>
<keyword evidence="7 23" id="KW-0812">Transmembrane</keyword>
<dbReference type="PANTHER" id="PTHR45339:SF1">
    <property type="entry name" value="HYBRID SIGNAL TRANSDUCTION HISTIDINE KINASE J"/>
    <property type="match status" value="1"/>
</dbReference>
<keyword evidence="28" id="KW-1185">Reference proteome</keyword>
<feature type="domain" description="HPt" evidence="26">
    <location>
        <begin position="641"/>
        <end position="734"/>
    </location>
</feature>
<keyword evidence="5 21" id="KW-0597">Phosphoprotein</keyword>
<dbReference type="Gene3D" id="3.40.50.2300">
    <property type="match status" value="1"/>
</dbReference>
<feature type="transmembrane region" description="Helical" evidence="23">
    <location>
        <begin position="184"/>
        <end position="204"/>
    </location>
</feature>
<organism evidence="27 28">
    <name type="scientific">Rubrivivax albus</name>
    <dbReference type="NCBI Taxonomy" id="2499835"/>
    <lineage>
        <taxon>Bacteria</taxon>
        <taxon>Pseudomonadati</taxon>
        <taxon>Pseudomonadota</taxon>
        <taxon>Betaproteobacteria</taxon>
        <taxon>Burkholderiales</taxon>
        <taxon>Sphaerotilaceae</taxon>
        <taxon>Rubrivivax</taxon>
    </lineage>
</organism>
<dbReference type="InterPro" id="IPR005467">
    <property type="entry name" value="His_kinase_dom"/>
</dbReference>
<dbReference type="CDD" id="cd00082">
    <property type="entry name" value="HisKA"/>
    <property type="match status" value="1"/>
</dbReference>
<gene>
    <name evidence="27" type="ORF">ENE75_03325</name>
</gene>
<dbReference type="GO" id="GO:0005524">
    <property type="term" value="F:ATP binding"/>
    <property type="evidence" value="ECO:0007669"/>
    <property type="project" value="UniProtKB-KW"/>
</dbReference>
<reference evidence="27 28" key="1">
    <citation type="submission" date="2019-01" db="EMBL/GenBank/DDBJ databases">
        <authorList>
            <person name="Chen W.-M."/>
        </authorList>
    </citation>
    <scope>NUCLEOTIDE SEQUENCE [LARGE SCALE GENOMIC DNA]</scope>
    <source>
        <strain evidence="27 28">ICH-3</strain>
    </source>
</reference>
<dbReference type="Gene3D" id="3.30.565.10">
    <property type="entry name" value="Histidine kinase-like ATPase, C-terminal domain"/>
    <property type="match status" value="1"/>
</dbReference>
<dbReference type="PROSITE" id="PS50894">
    <property type="entry name" value="HPT"/>
    <property type="match status" value="1"/>
</dbReference>
<keyword evidence="13" id="KW-0902">Two-component regulatory system</keyword>
<dbReference type="PROSITE" id="PS50110">
    <property type="entry name" value="RESPONSE_REGULATORY"/>
    <property type="match status" value="1"/>
</dbReference>
<dbReference type="SMART" id="SM00388">
    <property type="entry name" value="HisKA"/>
    <property type="match status" value="1"/>
</dbReference>
<evidence type="ECO:0000313" key="28">
    <source>
        <dbReference type="Proteomes" id="UP000288178"/>
    </source>
</evidence>
<dbReference type="AlphaFoldDB" id="A0A3S2TPT7"/>
<dbReference type="InterPro" id="IPR001789">
    <property type="entry name" value="Sig_transdc_resp-reg_receiver"/>
</dbReference>
<evidence type="ECO:0000259" key="26">
    <source>
        <dbReference type="PROSITE" id="PS50894"/>
    </source>
</evidence>
<keyword evidence="12 23" id="KW-1133">Transmembrane helix</keyword>
<evidence type="ECO:0000256" key="22">
    <source>
        <dbReference type="SAM" id="Coils"/>
    </source>
</evidence>
<evidence type="ECO:0000256" key="2">
    <source>
        <dbReference type="ARBA" id="ARBA00004651"/>
    </source>
</evidence>
<dbReference type="CDD" id="cd16922">
    <property type="entry name" value="HATPase_EvgS-ArcB-TorS-like"/>
    <property type="match status" value="1"/>
</dbReference>
<dbReference type="SMART" id="SM00387">
    <property type="entry name" value="HATPase_c"/>
    <property type="match status" value="1"/>
</dbReference>
<dbReference type="EC" id="2.7.13.3" evidence="3"/>
<dbReference type="InterPro" id="IPR011006">
    <property type="entry name" value="CheY-like_superfamily"/>
</dbReference>
<dbReference type="Pfam" id="PF00072">
    <property type="entry name" value="Response_reg"/>
    <property type="match status" value="1"/>
</dbReference>
<evidence type="ECO:0000256" key="21">
    <source>
        <dbReference type="PROSITE-ProRule" id="PRU00169"/>
    </source>
</evidence>
<dbReference type="Gene3D" id="1.10.287.130">
    <property type="match status" value="1"/>
</dbReference>
<protein>
    <recommendedName>
        <fullName evidence="18">Sensory/regulatory protein RpfC</fullName>
        <ecNumber evidence="3">2.7.13.3</ecNumber>
    </recommendedName>
    <alternativeName>
        <fullName evidence="19">Virulence sensor protein BvgS</fullName>
    </alternativeName>
</protein>
<dbReference type="SUPFAM" id="SSF52172">
    <property type="entry name" value="CheY-like"/>
    <property type="match status" value="1"/>
</dbReference>
<evidence type="ECO:0000256" key="8">
    <source>
        <dbReference type="ARBA" id="ARBA00022729"/>
    </source>
</evidence>
<keyword evidence="6" id="KW-0808">Transferase</keyword>
<accession>A0A3S2TPT7</accession>
<evidence type="ECO:0000256" key="12">
    <source>
        <dbReference type="ARBA" id="ARBA00022989"/>
    </source>
</evidence>
<evidence type="ECO:0000259" key="24">
    <source>
        <dbReference type="PROSITE" id="PS50109"/>
    </source>
</evidence>
<evidence type="ECO:0000256" key="16">
    <source>
        <dbReference type="ARBA" id="ARBA00058004"/>
    </source>
</evidence>
<keyword evidence="9" id="KW-0547">Nucleotide-binding</keyword>
<feature type="domain" description="Histidine kinase" evidence="24">
    <location>
        <begin position="244"/>
        <end position="463"/>
    </location>
</feature>
<comment type="function">
    <text evidence="16">Member of the two-component regulatory system BvgS/BvgA. Phosphorylates BvgA via a four-step phosphorelay in response to environmental signals.</text>
</comment>
<evidence type="ECO:0000256" key="5">
    <source>
        <dbReference type="ARBA" id="ARBA00022553"/>
    </source>
</evidence>
<comment type="subunit">
    <text evidence="17">At low DSF concentrations, interacts with RpfF.</text>
</comment>
<dbReference type="InterPro" id="IPR036890">
    <property type="entry name" value="HATPase_C_sf"/>
</dbReference>
<evidence type="ECO:0000259" key="25">
    <source>
        <dbReference type="PROSITE" id="PS50110"/>
    </source>
</evidence>
<feature type="modified residue" description="4-aspartylphosphate" evidence="21">
    <location>
        <position position="534"/>
    </location>
</feature>
<dbReference type="InterPro" id="IPR036097">
    <property type="entry name" value="HisK_dim/P_sf"/>
</dbReference>
<dbReference type="EMBL" id="SACT01000001">
    <property type="protein sequence ID" value="RVT53925.1"/>
    <property type="molecule type" value="Genomic_DNA"/>
</dbReference>
<comment type="catalytic activity">
    <reaction evidence="1">
        <text>ATP + protein L-histidine = ADP + protein N-phospho-L-histidine.</text>
        <dbReference type="EC" id="2.7.13.3"/>
    </reaction>
</comment>
<evidence type="ECO:0000256" key="13">
    <source>
        <dbReference type="ARBA" id="ARBA00023012"/>
    </source>
</evidence>
<evidence type="ECO:0000256" key="7">
    <source>
        <dbReference type="ARBA" id="ARBA00022692"/>
    </source>
</evidence>
<comment type="caution">
    <text evidence="27">The sequence shown here is derived from an EMBL/GenBank/DDBJ whole genome shotgun (WGS) entry which is preliminary data.</text>
</comment>
<evidence type="ECO:0000256" key="20">
    <source>
        <dbReference type="PROSITE-ProRule" id="PRU00110"/>
    </source>
</evidence>
<evidence type="ECO:0000256" key="4">
    <source>
        <dbReference type="ARBA" id="ARBA00022475"/>
    </source>
</evidence>
<evidence type="ECO:0000256" key="1">
    <source>
        <dbReference type="ARBA" id="ARBA00000085"/>
    </source>
</evidence>
<keyword evidence="4" id="KW-1003">Cell membrane</keyword>
<dbReference type="Pfam" id="PF02518">
    <property type="entry name" value="HATPase_c"/>
    <property type="match status" value="1"/>
</dbReference>
<evidence type="ECO:0000256" key="19">
    <source>
        <dbReference type="ARBA" id="ARBA00070152"/>
    </source>
</evidence>
<dbReference type="GO" id="GO:0005886">
    <property type="term" value="C:plasma membrane"/>
    <property type="evidence" value="ECO:0007669"/>
    <property type="project" value="UniProtKB-SubCell"/>
</dbReference>
<dbReference type="PRINTS" id="PR00344">
    <property type="entry name" value="BCTRLSENSOR"/>
</dbReference>
<dbReference type="SMART" id="SM00448">
    <property type="entry name" value="REC"/>
    <property type="match status" value="1"/>
</dbReference>
<evidence type="ECO:0000313" key="27">
    <source>
        <dbReference type="EMBL" id="RVT53925.1"/>
    </source>
</evidence>